<reference evidence="2 3" key="1">
    <citation type="journal article" date="2017" name="BMC Genomics">
        <title>Comparative genomic and phylogenomic analyses of the Bifidobacteriaceae family.</title>
        <authorList>
            <person name="Lugli G.A."/>
            <person name="Milani C."/>
            <person name="Turroni F."/>
            <person name="Duranti S."/>
            <person name="Mancabelli L."/>
            <person name="Mangifesta M."/>
            <person name="Ferrario C."/>
            <person name="Modesto M."/>
            <person name="Mattarelli P."/>
            <person name="Jiri K."/>
            <person name="van Sinderen D."/>
            <person name="Ventura M."/>
        </authorList>
    </citation>
    <scope>NUCLEOTIDE SEQUENCE [LARGE SCALE GENOMIC DNA]</scope>
    <source>
        <strain evidence="2 3">DSM 24762</strain>
    </source>
</reference>
<evidence type="ECO:0000313" key="2">
    <source>
        <dbReference type="EMBL" id="OZG53833.1"/>
    </source>
</evidence>
<sequence>MSIFPSSLRTLRIRMLLGRPTRSQLPRMTCEELVTTLITLLRSGMTLVDACAQIRQQSSASVVLDDYTVRALVRDRVEVETGAGRVNHFTPQLSAVCTLSEISGCSAVHCLEILHEDVKRSRVRARRKADAIAVAVMTVRVLCALPIFTLLLGELTGTHALSFLLTTHVGWCCLAVTCACYVCGGLWTRALLQAFEKATKPRLGYGSGRYQD</sequence>
<protein>
    <submittedName>
        <fullName evidence="2">Flp pilus assembly protein</fullName>
    </submittedName>
</protein>
<dbReference type="AlphaFoldDB" id="A0A261F448"/>
<evidence type="ECO:0000256" key="1">
    <source>
        <dbReference type="SAM" id="Phobius"/>
    </source>
</evidence>
<feature type="transmembrane region" description="Helical" evidence="1">
    <location>
        <begin position="129"/>
        <end position="148"/>
    </location>
</feature>
<dbReference type="RefSeq" id="WP_148140270.1">
    <property type="nucleotide sequence ID" value="NZ_JBHLWS010000004.1"/>
</dbReference>
<name>A0A261F448_9BIFI</name>
<evidence type="ECO:0000313" key="3">
    <source>
        <dbReference type="Proteomes" id="UP000243657"/>
    </source>
</evidence>
<feature type="transmembrane region" description="Helical" evidence="1">
    <location>
        <begin position="168"/>
        <end position="192"/>
    </location>
</feature>
<gene>
    <name evidence="2" type="ORF">ALMA_1075</name>
</gene>
<dbReference type="EMBL" id="MWWT01000007">
    <property type="protein sequence ID" value="OZG53833.1"/>
    <property type="molecule type" value="Genomic_DNA"/>
</dbReference>
<dbReference type="Proteomes" id="UP000243657">
    <property type="component" value="Unassembled WGS sequence"/>
</dbReference>
<comment type="caution">
    <text evidence="2">The sequence shown here is derived from an EMBL/GenBank/DDBJ whole genome shotgun (WGS) entry which is preliminary data.</text>
</comment>
<keyword evidence="1" id="KW-0812">Transmembrane</keyword>
<keyword evidence="1" id="KW-0472">Membrane</keyword>
<keyword evidence="3" id="KW-1185">Reference proteome</keyword>
<organism evidence="2 3">
    <name type="scientific">Alloscardovia macacae</name>
    <dbReference type="NCBI Taxonomy" id="1160091"/>
    <lineage>
        <taxon>Bacteria</taxon>
        <taxon>Bacillati</taxon>
        <taxon>Actinomycetota</taxon>
        <taxon>Actinomycetes</taxon>
        <taxon>Bifidobacteriales</taxon>
        <taxon>Bifidobacteriaceae</taxon>
        <taxon>Alloscardovia</taxon>
    </lineage>
</organism>
<proteinExistence type="predicted"/>
<keyword evidence="1" id="KW-1133">Transmembrane helix</keyword>
<accession>A0A261F448</accession>